<dbReference type="SUPFAM" id="SSF48317">
    <property type="entry name" value="Acid phosphatase/Vanadium-dependent haloperoxidase"/>
    <property type="match status" value="1"/>
</dbReference>
<keyword evidence="8" id="KW-1185">Reference proteome</keyword>
<dbReference type="Gene3D" id="1.20.144.10">
    <property type="entry name" value="Phosphatidic acid phosphatase type 2/haloperoxidase"/>
    <property type="match status" value="1"/>
</dbReference>
<reference evidence="7 8" key="1">
    <citation type="submission" date="2024-09" db="EMBL/GenBank/DDBJ databases">
        <authorList>
            <person name="Sun Q."/>
            <person name="Mori K."/>
        </authorList>
    </citation>
    <scope>NUCLEOTIDE SEQUENCE [LARGE SCALE GENOMIC DNA]</scope>
    <source>
        <strain evidence="7 8">ATCC 51272</strain>
    </source>
</reference>
<evidence type="ECO:0000313" key="8">
    <source>
        <dbReference type="Proteomes" id="UP001589688"/>
    </source>
</evidence>
<evidence type="ECO:0000256" key="5">
    <source>
        <dbReference type="SAM" id="Phobius"/>
    </source>
</evidence>
<name>A0ABV5ZLS0_9BACT</name>
<feature type="transmembrane region" description="Helical" evidence="5">
    <location>
        <begin position="20"/>
        <end position="40"/>
    </location>
</feature>
<protein>
    <submittedName>
        <fullName evidence="7">Phosphatase PAP2 family protein</fullName>
    </submittedName>
</protein>
<proteinExistence type="predicted"/>
<evidence type="ECO:0000256" key="2">
    <source>
        <dbReference type="ARBA" id="ARBA00022692"/>
    </source>
</evidence>
<dbReference type="Pfam" id="PF14378">
    <property type="entry name" value="PAP2_3"/>
    <property type="match status" value="1"/>
</dbReference>
<dbReference type="InterPro" id="IPR026841">
    <property type="entry name" value="Aur1/Ipt1"/>
</dbReference>
<feature type="transmembrane region" description="Helical" evidence="5">
    <location>
        <begin position="77"/>
        <end position="92"/>
    </location>
</feature>
<dbReference type="InterPro" id="IPR000326">
    <property type="entry name" value="PAP2/HPO"/>
</dbReference>
<dbReference type="RefSeq" id="WP_027953046.1">
    <property type="nucleotide sequence ID" value="NZ_JBHLZF010000002.1"/>
</dbReference>
<evidence type="ECO:0000259" key="6">
    <source>
        <dbReference type="SMART" id="SM00014"/>
    </source>
</evidence>
<evidence type="ECO:0000256" key="3">
    <source>
        <dbReference type="ARBA" id="ARBA00022989"/>
    </source>
</evidence>
<dbReference type="InterPro" id="IPR036938">
    <property type="entry name" value="PAP2/HPO_sf"/>
</dbReference>
<feature type="transmembrane region" description="Helical" evidence="5">
    <location>
        <begin position="271"/>
        <end position="291"/>
    </location>
</feature>
<feature type="transmembrane region" description="Helical" evidence="5">
    <location>
        <begin position="139"/>
        <end position="157"/>
    </location>
</feature>
<organism evidence="7 8">
    <name type="scientific">Hallella seregens ATCC 51272</name>
    <dbReference type="NCBI Taxonomy" id="1336250"/>
    <lineage>
        <taxon>Bacteria</taxon>
        <taxon>Pseudomonadati</taxon>
        <taxon>Bacteroidota</taxon>
        <taxon>Bacteroidia</taxon>
        <taxon>Bacteroidales</taxon>
        <taxon>Prevotellaceae</taxon>
        <taxon>Hallella</taxon>
    </lineage>
</organism>
<feature type="transmembrane region" description="Helical" evidence="5">
    <location>
        <begin position="166"/>
        <end position="184"/>
    </location>
</feature>
<feature type="transmembrane region" description="Helical" evidence="5">
    <location>
        <begin position="52"/>
        <end position="70"/>
    </location>
</feature>
<feature type="domain" description="Phosphatidic acid phosphatase type 2/haloperoxidase" evidence="6">
    <location>
        <begin position="187"/>
        <end position="312"/>
    </location>
</feature>
<feature type="transmembrane region" description="Helical" evidence="5">
    <location>
        <begin position="297"/>
        <end position="315"/>
    </location>
</feature>
<dbReference type="EMBL" id="JBHLZF010000002">
    <property type="protein sequence ID" value="MFB9898315.1"/>
    <property type="molecule type" value="Genomic_DNA"/>
</dbReference>
<keyword evidence="4 5" id="KW-0472">Membrane</keyword>
<comment type="caution">
    <text evidence="7">The sequence shown here is derived from an EMBL/GenBank/DDBJ whole genome shotgun (WGS) entry which is preliminary data.</text>
</comment>
<keyword evidence="2 5" id="KW-0812">Transmembrane</keyword>
<dbReference type="InterPro" id="IPR052185">
    <property type="entry name" value="IPC_Synthase-Related"/>
</dbReference>
<sequence length="319" mass="36561">MKHIGKYFEIERNPRKGLMALEWAVLAYMLFTLLIVLFAFTKLQHPDAMVWGRVRIGAVTVGMWLVYRLVPCRITRFLRVAVQLSMLSWWYADTYQLNCLFPNLDPFFARVEQSLFGFQPALVLAQRFPQAVVSELLDMAYASYFPIIATVTIYYFLARYKEFERAGFIILASFFAFYVIYDLVPVTGPMYYYKAVGLDQIARGVFPAVGDYFRTHTDMLESPGYKDGFFYHLIADVHNAGERPTAAFPSSHVGIALVCMLLAWRTGSRRLFFGLLPFALLICVATVYIRAHYAIDVVAGLAAGVLFYVLWSWVARRNV</sequence>
<comment type="subcellular location">
    <subcellularLocation>
        <location evidence="1">Membrane</location>
        <topology evidence="1">Multi-pass membrane protein</topology>
    </subcellularLocation>
</comment>
<dbReference type="PANTHER" id="PTHR31310:SF7">
    <property type="entry name" value="PA-PHOSPHATASE RELATED-FAMILY PROTEIN DDB_G0268928"/>
    <property type="match status" value="1"/>
</dbReference>
<gene>
    <name evidence="7" type="ORF">ACFFK8_11060</name>
</gene>
<keyword evidence="3 5" id="KW-1133">Transmembrane helix</keyword>
<evidence type="ECO:0000256" key="1">
    <source>
        <dbReference type="ARBA" id="ARBA00004141"/>
    </source>
</evidence>
<evidence type="ECO:0000313" key="7">
    <source>
        <dbReference type="EMBL" id="MFB9898315.1"/>
    </source>
</evidence>
<dbReference type="PANTHER" id="PTHR31310">
    <property type="match status" value="1"/>
</dbReference>
<dbReference type="Proteomes" id="UP001589688">
    <property type="component" value="Unassembled WGS sequence"/>
</dbReference>
<accession>A0ABV5ZLS0</accession>
<feature type="transmembrane region" description="Helical" evidence="5">
    <location>
        <begin position="246"/>
        <end position="264"/>
    </location>
</feature>
<dbReference type="SMART" id="SM00014">
    <property type="entry name" value="acidPPc"/>
    <property type="match status" value="1"/>
</dbReference>
<evidence type="ECO:0000256" key="4">
    <source>
        <dbReference type="ARBA" id="ARBA00023136"/>
    </source>
</evidence>